<evidence type="ECO:0000313" key="1">
    <source>
        <dbReference type="EMBL" id="HFB54593.1"/>
    </source>
</evidence>
<gene>
    <name evidence="1" type="ORF">ENJ46_01605</name>
</gene>
<accession>A0A7C3G4S7</accession>
<dbReference type="EMBL" id="DRMN01000108">
    <property type="protein sequence ID" value="HFB54593.1"/>
    <property type="molecule type" value="Genomic_DNA"/>
</dbReference>
<name>A0A7C3G4S7_9PROT</name>
<dbReference type="AlphaFoldDB" id="A0A7C3G4S7"/>
<protein>
    <submittedName>
        <fullName evidence="1">Uncharacterized protein</fullName>
    </submittedName>
</protein>
<dbReference type="InterPro" id="IPR046525">
    <property type="entry name" value="DUF6702"/>
</dbReference>
<proteinExistence type="predicted"/>
<sequence length="158" mass="17898">MSYGILFSLNSNAWAHRKKILLSTIEWNAHTHTLEVTHRFHLHDAEVALSQLGKLDKPDLTPLRARANLALHTYEQFKISTLEHDPLELDIIGVEIDGSYVFVYEEIALKQPPQGLIVENEILHDVYLDQINTVNIAISDHVKTLTFIAGDNPKKVLA</sequence>
<dbReference type="Proteomes" id="UP000886042">
    <property type="component" value="Unassembled WGS sequence"/>
</dbReference>
<reference evidence="1" key="1">
    <citation type="journal article" date="2020" name="mSystems">
        <title>Genome- and Community-Level Interaction Insights into Carbon Utilization and Element Cycling Functions of Hydrothermarchaeota in Hydrothermal Sediment.</title>
        <authorList>
            <person name="Zhou Z."/>
            <person name="Liu Y."/>
            <person name="Xu W."/>
            <person name="Pan J."/>
            <person name="Luo Z.H."/>
            <person name="Li M."/>
        </authorList>
    </citation>
    <scope>NUCLEOTIDE SEQUENCE [LARGE SCALE GENOMIC DNA]</scope>
    <source>
        <strain evidence="1">HyVt-489</strain>
    </source>
</reference>
<comment type="caution">
    <text evidence="1">The sequence shown here is derived from an EMBL/GenBank/DDBJ whole genome shotgun (WGS) entry which is preliminary data.</text>
</comment>
<organism evidence="1">
    <name type="scientific">Hellea balneolensis</name>
    <dbReference type="NCBI Taxonomy" id="287478"/>
    <lineage>
        <taxon>Bacteria</taxon>
        <taxon>Pseudomonadati</taxon>
        <taxon>Pseudomonadota</taxon>
        <taxon>Alphaproteobacteria</taxon>
        <taxon>Maricaulales</taxon>
        <taxon>Robiginitomaculaceae</taxon>
        <taxon>Hellea</taxon>
    </lineage>
</organism>
<dbReference type="Pfam" id="PF20420">
    <property type="entry name" value="DUF6702"/>
    <property type="match status" value="1"/>
</dbReference>